<dbReference type="Gene3D" id="3.40.50.1820">
    <property type="entry name" value="alpha/beta hydrolase"/>
    <property type="match status" value="1"/>
</dbReference>
<dbReference type="Proteomes" id="UP000265618">
    <property type="component" value="Unassembled WGS sequence"/>
</dbReference>
<dbReference type="GO" id="GO:0005634">
    <property type="term" value="C:nucleus"/>
    <property type="evidence" value="ECO:0007669"/>
    <property type="project" value="TreeGrafter"/>
</dbReference>
<protein>
    <submittedName>
        <fullName evidence="3">Serine hydrolase FSH</fullName>
    </submittedName>
</protein>
<dbReference type="InterPro" id="IPR050593">
    <property type="entry name" value="LovG"/>
</dbReference>
<organism evidence="3 4">
    <name type="scientific">Kipferlia bialata</name>
    <dbReference type="NCBI Taxonomy" id="797122"/>
    <lineage>
        <taxon>Eukaryota</taxon>
        <taxon>Metamonada</taxon>
        <taxon>Carpediemonas-like organisms</taxon>
        <taxon>Kipferlia</taxon>
    </lineage>
</organism>
<dbReference type="Pfam" id="PF03959">
    <property type="entry name" value="FSH1"/>
    <property type="match status" value="1"/>
</dbReference>
<dbReference type="InterPro" id="IPR005645">
    <property type="entry name" value="FSH-like_dom"/>
</dbReference>
<dbReference type="PANTHER" id="PTHR48070:SF6">
    <property type="entry name" value="ESTERASE OVCA2"/>
    <property type="match status" value="1"/>
</dbReference>
<dbReference type="AlphaFoldDB" id="A0A9K3D6A7"/>
<proteinExistence type="predicted"/>
<dbReference type="PANTHER" id="PTHR48070">
    <property type="entry name" value="ESTERASE OVCA2"/>
    <property type="match status" value="1"/>
</dbReference>
<comment type="caution">
    <text evidence="3">The sequence shown here is derived from an EMBL/GenBank/DDBJ whole genome shotgun (WGS) entry which is preliminary data.</text>
</comment>
<dbReference type="GO" id="GO:0016787">
    <property type="term" value="F:hydrolase activity"/>
    <property type="evidence" value="ECO:0007669"/>
    <property type="project" value="UniProtKB-KW"/>
</dbReference>
<accession>A0A9K3D6A7</accession>
<evidence type="ECO:0000256" key="1">
    <source>
        <dbReference type="ARBA" id="ARBA00022801"/>
    </source>
</evidence>
<dbReference type="EMBL" id="BDIP01003757">
    <property type="protein sequence ID" value="GIQ88088.1"/>
    <property type="molecule type" value="Genomic_DNA"/>
</dbReference>
<keyword evidence="4" id="KW-1185">Reference proteome</keyword>
<feature type="domain" description="Serine hydrolase" evidence="2">
    <location>
        <begin position="12"/>
        <end position="195"/>
    </location>
</feature>
<gene>
    <name evidence="3" type="ORF">KIPB_010260</name>
</gene>
<evidence type="ECO:0000313" key="3">
    <source>
        <dbReference type="EMBL" id="GIQ88088.1"/>
    </source>
</evidence>
<dbReference type="SUPFAM" id="SSF53474">
    <property type="entry name" value="alpha/beta-Hydrolases"/>
    <property type="match status" value="1"/>
</dbReference>
<dbReference type="GO" id="GO:0005737">
    <property type="term" value="C:cytoplasm"/>
    <property type="evidence" value="ECO:0007669"/>
    <property type="project" value="TreeGrafter"/>
</dbReference>
<keyword evidence="1 3" id="KW-0378">Hydrolase</keyword>
<sequence length="201" mass="22175">MFSCIWKYLKHTSTIEVFDAPVSLSPADSMDSDGYTVCTTRCIGAEGSIDVRQTLIQPSAEPVSLLGWWAWDKATDERHYIEESLDYTERHILESQPDVLLGFSQGASALGLLLRRWGDSPPSFLKLAVLVAPPGLPGCEDTPKVKSPLPVHMVYGTSDSILSEELILSTADHLHIDKIHTHTGGHFIPAAKAHRPMWAEE</sequence>
<dbReference type="InterPro" id="IPR029058">
    <property type="entry name" value="AB_hydrolase_fold"/>
</dbReference>
<reference evidence="3 4" key="1">
    <citation type="journal article" date="2018" name="PLoS ONE">
        <title>The draft genome of Kipferlia bialata reveals reductive genome evolution in fornicate parasites.</title>
        <authorList>
            <person name="Tanifuji G."/>
            <person name="Takabayashi S."/>
            <person name="Kume K."/>
            <person name="Takagi M."/>
            <person name="Nakayama T."/>
            <person name="Kamikawa R."/>
            <person name="Inagaki Y."/>
            <person name="Hashimoto T."/>
        </authorList>
    </citation>
    <scope>NUCLEOTIDE SEQUENCE [LARGE SCALE GENOMIC DNA]</scope>
    <source>
        <strain evidence="3">NY0173</strain>
    </source>
</reference>
<evidence type="ECO:0000259" key="2">
    <source>
        <dbReference type="Pfam" id="PF03959"/>
    </source>
</evidence>
<dbReference type="OrthoDB" id="414698at2759"/>
<evidence type="ECO:0000313" key="4">
    <source>
        <dbReference type="Proteomes" id="UP000265618"/>
    </source>
</evidence>
<name>A0A9K3D6A7_9EUKA</name>